<gene>
    <name evidence="1" type="ORF">EYF80_003162</name>
</gene>
<name>A0A4Z2JA66_9TELE</name>
<protein>
    <submittedName>
        <fullName evidence="1">Uncharacterized protein</fullName>
    </submittedName>
</protein>
<keyword evidence="2" id="KW-1185">Reference proteome</keyword>
<comment type="caution">
    <text evidence="1">The sequence shown here is derived from an EMBL/GenBank/DDBJ whole genome shotgun (WGS) entry which is preliminary data.</text>
</comment>
<dbReference type="AlphaFoldDB" id="A0A4Z2JA66"/>
<dbReference type="EMBL" id="SRLO01000014">
    <property type="protein sequence ID" value="TNN86694.1"/>
    <property type="molecule type" value="Genomic_DNA"/>
</dbReference>
<evidence type="ECO:0000313" key="1">
    <source>
        <dbReference type="EMBL" id="TNN86694.1"/>
    </source>
</evidence>
<accession>A0A4Z2JA66</accession>
<organism evidence="1 2">
    <name type="scientific">Liparis tanakae</name>
    <name type="common">Tanaka's snailfish</name>
    <dbReference type="NCBI Taxonomy" id="230148"/>
    <lineage>
        <taxon>Eukaryota</taxon>
        <taxon>Metazoa</taxon>
        <taxon>Chordata</taxon>
        <taxon>Craniata</taxon>
        <taxon>Vertebrata</taxon>
        <taxon>Euteleostomi</taxon>
        <taxon>Actinopterygii</taxon>
        <taxon>Neopterygii</taxon>
        <taxon>Teleostei</taxon>
        <taxon>Neoteleostei</taxon>
        <taxon>Acanthomorphata</taxon>
        <taxon>Eupercaria</taxon>
        <taxon>Perciformes</taxon>
        <taxon>Cottioidei</taxon>
        <taxon>Cottales</taxon>
        <taxon>Liparidae</taxon>
        <taxon>Liparis</taxon>
    </lineage>
</organism>
<proteinExistence type="predicted"/>
<sequence>MEEPQSNFSVPTRWLGRPSPARVHFITMSWMTLKTSVLLYLRRSSGEGRAWMSAGLAAASSGASSGKRLTAFTRWVWNSTDTMVDRANRITTVVLTACSSTAATGGVSRSSTLELRLSTQQRTIICRATF</sequence>
<reference evidence="1 2" key="1">
    <citation type="submission" date="2019-03" db="EMBL/GenBank/DDBJ databases">
        <title>First draft genome of Liparis tanakae, snailfish: a comprehensive survey of snailfish specific genes.</title>
        <authorList>
            <person name="Kim W."/>
            <person name="Song I."/>
            <person name="Jeong J.-H."/>
            <person name="Kim D."/>
            <person name="Kim S."/>
            <person name="Ryu S."/>
            <person name="Song J.Y."/>
            <person name="Lee S.K."/>
        </authorList>
    </citation>
    <scope>NUCLEOTIDE SEQUENCE [LARGE SCALE GENOMIC DNA]</scope>
    <source>
        <tissue evidence="1">Muscle</tissue>
    </source>
</reference>
<evidence type="ECO:0000313" key="2">
    <source>
        <dbReference type="Proteomes" id="UP000314294"/>
    </source>
</evidence>
<dbReference type="Proteomes" id="UP000314294">
    <property type="component" value="Unassembled WGS sequence"/>
</dbReference>